<reference evidence="1" key="1">
    <citation type="journal article" date="2015" name="Nature">
        <title>Complex archaea that bridge the gap between prokaryotes and eukaryotes.</title>
        <authorList>
            <person name="Spang A."/>
            <person name="Saw J.H."/>
            <person name="Jorgensen S.L."/>
            <person name="Zaremba-Niedzwiedzka K."/>
            <person name="Martijn J."/>
            <person name="Lind A.E."/>
            <person name="van Eijk R."/>
            <person name="Schleper C."/>
            <person name="Guy L."/>
            <person name="Ettema T.J."/>
        </authorList>
    </citation>
    <scope>NUCLEOTIDE SEQUENCE</scope>
</reference>
<proteinExistence type="predicted"/>
<gene>
    <name evidence="1" type="ORF">LCGC14_2667430</name>
</gene>
<accession>A0A0F8ZQ77</accession>
<dbReference type="EMBL" id="LAZR01046681">
    <property type="protein sequence ID" value="KKK95973.1"/>
    <property type="molecule type" value="Genomic_DNA"/>
</dbReference>
<name>A0A0F8ZQ77_9ZZZZ</name>
<comment type="caution">
    <text evidence="1">The sequence shown here is derived from an EMBL/GenBank/DDBJ whole genome shotgun (WGS) entry which is preliminary data.</text>
</comment>
<evidence type="ECO:0000313" key="1">
    <source>
        <dbReference type="EMBL" id="KKK95973.1"/>
    </source>
</evidence>
<protein>
    <submittedName>
        <fullName evidence="1">Uncharacterized protein</fullName>
    </submittedName>
</protein>
<sequence length="72" mass="7851">MLLQANMVKRITASGGGDLEAKAGESLRVKRIECIPSSNDTYVTVRVDRVTTAYYRVKGKSGNHLAQIVTVI</sequence>
<dbReference type="AlphaFoldDB" id="A0A0F8ZQ77"/>
<organism evidence="1">
    <name type="scientific">marine sediment metagenome</name>
    <dbReference type="NCBI Taxonomy" id="412755"/>
    <lineage>
        <taxon>unclassified sequences</taxon>
        <taxon>metagenomes</taxon>
        <taxon>ecological metagenomes</taxon>
    </lineage>
</organism>